<organism evidence="6 7">
    <name type="scientific">Tortispora caseinolytica NRRL Y-17796</name>
    <dbReference type="NCBI Taxonomy" id="767744"/>
    <lineage>
        <taxon>Eukaryota</taxon>
        <taxon>Fungi</taxon>
        <taxon>Dikarya</taxon>
        <taxon>Ascomycota</taxon>
        <taxon>Saccharomycotina</taxon>
        <taxon>Trigonopsidomycetes</taxon>
        <taxon>Trigonopsidales</taxon>
        <taxon>Trigonopsidaceae</taxon>
        <taxon>Tortispora</taxon>
    </lineage>
</organism>
<evidence type="ECO:0000256" key="1">
    <source>
        <dbReference type="ARBA" id="ARBA00004123"/>
    </source>
</evidence>
<dbReference type="Pfam" id="PF07524">
    <property type="entry name" value="Bromo_TP"/>
    <property type="match status" value="1"/>
</dbReference>
<proteinExistence type="predicted"/>
<evidence type="ECO:0000313" key="7">
    <source>
        <dbReference type="Proteomes" id="UP000095023"/>
    </source>
</evidence>
<evidence type="ECO:0000259" key="5">
    <source>
        <dbReference type="Pfam" id="PF07524"/>
    </source>
</evidence>
<dbReference type="GO" id="GO:0005634">
    <property type="term" value="C:nucleus"/>
    <property type="evidence" value="ECO:0007669"/>
    <property type="project" value="UniProtKB-SubCell"/>
</dbReference>
<keyword evidence="4" id="KW-0539">Nucleus</keyword>
<feature type="domain" description="Bromodomain associated" evidence="5">
    <location>
        <begin position="116"/>
        <end position="180"/>
    </location>
</feature>
<dbReference type="Proteomes" id="UP000095023">
    <property type="component" value="Unassembled WGS sequence"/>
</dbReference>
<dbReference type="Gene3D" id="1.10.20.10">
    <property type="entry name" value="Histone, subunit A"/>
    <property type="match status" value="1"/>
</dbReference>
<dbReference type="InterPro" id="IPR037782">
    <property type="entry name" value="Spt7"/>
</dbReference>
<dbReference type="GO" id="GO:0000124">
    <property type="term" value="C:SAGA complex"/>
    <property type="evidence" value="ECO:0007669"/>
    <property type="project" value="InterPro"/>
</dbReference>
<reference evidence="7" key="1">
    <citation type="submission" date="2016-02" db="EMBL/GenBank/DDBJ databases">
        <title>Comparative genomics of biotechnologically important yeasts.</title>
        <authorList>
            <consortium name="DOE Joint Genome Institute"/>
            <person name="Riley R."/>
            <person name="Haridas S."/>
            <person name="Wolfe K.H."/>
            <person name="Lopes M.R."/>
            <person name="Hittinger C.T."/>
            <person name="Goker M."/>
            <person name="Salamov A."/>
            <person name="Wisecaver J."/>
            <person name="Long T.M."/>
            <person name="Aerts A.L."/>
            <person name="Barry K."/>
            <person name="Choi C."/>
            <person name="Clum A."/>
            <person name="Coughlan A.Y."/>
            <person name="Deshpande S."/>
            <person name="Douglass A.P."/>
            <person name="Hanson S.J."/>
            <person name="Klenk H.-P."/>
            <person name="Labutti K."/>
            <person name="Lapidus A."/>
            <person name="Lindquist E."/>
            <person name="Lipzen A."/>
            <person name="Meier-Kolthoff J.P."/>
            <person name="Ohm R.A."/>
            <person name="Otillar R.P."/>
            <person name="Pangilinan J."/>
            <person name="Peng Y."/>
            <person name="Rokas A."/>
            <person name="Rosa C.A."/>
            <person name="Scheuner C."/>
            <person name="Sibirny A.A."/>
            <person name="Slot J.C."/>
            <person name="Stielow J.B."/>
            <person name="Sun H."/>
            <person name="Kurtzman C.P."/>
            <person name="Blackwell M."/>
            <person name="Jeffries T.W."/>
            <person name="Grigoriev I.V."/>
        </authorList>
    </citation>
    <scope>NUCLEOTIDE SEQUENCE [LARGE SCALE GENOMIC DNA]</scope>
    <source>
        <strain evidence="7">NRRL Y-17796</strain>
    </source>
</reference>
<dbReference type="GO" id="GO:0046695">
    <property type="term" value="C:SLIK (SAGA-like) complex"/>
    <property type="evidence" value="ECO:0007669"/>
    <property type="project" value="InterPro"/>
</dbReference>
<dbReference type="GO" id="GO:0046982">
    <property type="term" value="F:protein heterodimerization activity"/>
    <property type="evidence" value="ECO:0007669"/>
    <property type="project" value="InterPro"/>
</dbReference>
<feature type="non-terminal residue" evidence="6">
    <location>
        <position position="1"/>
    </location>
</feature>
<keyword evidence="7" id="KW-1185">Reference proteome</keyword>
<keyword evidence="2" id="KW-0805">Transcription regulation</keyword>
<dbReference type="GO" id="GO:0006357">
    <property type="term" value="P:regulation of transcription by RNA polymerase II"/>
    <property type="evidence" value="ECO:0007669"/>
    <property type="project" value="TreeGrafter"/>
</dbReference>
<keyword evidence="3" id="KW-0804">Transcription</keyword>
<dbReference type="InterPro" id="IPR006565">
    <property type="entry name" value="BTP"/>
</dbReference>
<name>A0A1E4TKJ6_9ASCO</name>
<dbReference type="GO" id="GO:0005198">
    <property type="term" value="F:structural molecule activity"/>
    <property type="evidence" value="ECO:0007669"/>
    <property type="project" value="TreeGrafter"/>
</dbReference>
<evidence type="ECO:0000256" key="3">
    <source>
        <dbReference type="ARBA" id="ARBA00023163"/>
    </source>
</evidence>
<dbReference type="PANTHER" id="PTHR47343:SF1">
    <property type="entry name" value="TRANSCRIPTIONAL ACTIVATOR SPT7"/>
    <property type="match status" value="1"/>
</dbReference>
<dbReference type="OrthoDB" id="21449at2759"/>
<sequence>YLLEYSVSSSVPDVHWNTDLKHDPDNEYQVPDDLRLEDVPPSGFIAEKGMTEVFNENIEEMVNIRKVCAKIQAIRSIQMGTVNRDSRQAYDPEPVTNKDLDLDSRLDPKSEFMSEEVCYSALRRAIGRIGMVVGFETASPQAVDALTSIAARHLENLGHCIMTYSEEAEAGRQKYSDKEAILHSLFDNGIDGIWGLNSHCNHSLKFGDRLKDITRRMKEQLAEQLRPAIAELDEQNFADGSEQFVSGNFTEDLGDDFYGFKELGLDKEFGLMSLNVPLHLLHGRITQMAMQEGTDVEPSVREKEFAQPAYDPITKSLVEDSMIGLLKPFFISAIEK</sequence>
<dbReference type="CDD" id="cd22927">
    <property type="entry name" value="HFD_SPT7"/>
    <property type="match status" value="1"/>
</dbReference>
<accession>A0A1E4TKJ6</accession>
<dbReference type="EMBL" id="KV453841">
    <property type="protein sequence ID" value="ODV92178.1"/>
    <property type="molecule type" value="Genomic_DNA"/>
</dbReference>
<feature type="non-terminal residue" evidence="6">
    <location>
        <position position="336"/>
    </location>
</feature>
<comment type="subcellular location">
    <subcellularLocation>
        <location evidence="1">Nucleus</location>
    </subcellularLocation>
</comment>
<evidence type="ECO:0000313" key="6">
    <source>
        <dbReference type="EMBL" id="ODV92178.1"/>
    </source>
</evidence>
<evidence type="ECO:0000256" key="4">
    <source>
        <dbReference type="ARBA" id="ARBA00023242"/>
    </source>
</evidence>
<gene>
    <name evidence="6" type="ORF">CANCADRAFT_19053</name>
</gene>
<protein>
    <recommendedName>
        <fullName evidence="5">Bromodomain associated domain-containing protein</fullName>
    </recommendedName>
</protein>
<evidence type="ECO:0000256" key="2">
    <source>
        <dbReference type="ARBA" id="ARBA00023015"/>
    </source>
</evidence>
<dbReference type="InterPro" id="IPR009072">
    <property type="entry name" value="Histone-fold"/>
</dbReference>
<dbReference type="AlphaFoldDB" id="A0A1E4TKJ6"/>
<dbReference type="PANTHER" id="PTHR47343">
    <property type="entry name" value="TRANSCRIPTIONAL ACTIVATOR SPT7"/>
    <property type="match status" value="1"/>
</dbReference>